<evidence type="ECO:0000313" key="3">
    <source>
        <dbReference type="Proteomes" id="UP000291084"/>
    </source>
</evidence>
<feature type="transmembrane region" description="Helical" evidence="1">
    <location>
        <begin position="54"/>
        <end position="76"/>
    </location>
</feature>
<name>A0A0S3REQ5_PHAAN</name>
<keyword evidence="1" id="KW-0472">Membrane</keyword>
<keyword evidence="1" id="KW-1133">Transmembrane helix</keyword>
<reference evidence="2 3" key="1">
    <citation type="journal article" date="2015" name="Sci. Rep.">
        <title>The power of single molecule real-time sequencing technology in the de novo assembly of a eukaryotic genome.</title>
        <authorList>
            <person name="Sakai H."/>
            <person name="Naito K."/>
            <person name="Ogiso-Tanaka E."/>
            <person name="Takahashi Y."/>
            <person name="Iseki K."/>
            <person name="Muto C."/>
            <person name="Satou K."/>
            <person name="Teruya K."/>
            <person name="Shiroma A."/>
            <person name="Shimoji M."/>
            <person name="Hirano T."/>
            <person name="Itoh T."/>
            <person name="Kaga A."/>
            <person name="Tomooka N."/>
        </authorList>
    </citation>
    <scope>NUCLEOTIDE SEQUENCE [LARGE SCALE GENOMIC DNA]</scope>
    <source>
        <strain evidence="3">cv. Shumari</strain>
    </source>
</reference>
<protein>
    <submittedName>
        <fullName evidence="2">Uncharacterized protein</fullName>
    </submittedName>
</protein>
<gene>
    <name evidence="2" type="primary">Vigan.02G186700</name>
    <name evidence="2" type="ORF">VIGAN_02186700</name>
</gene>
<proteinExistence type="predicted"/>
<evidence type="ECO:0000313" key="2">
    <source>
        <dbReference type="EMBL" id="BAT79063.1"/>
    </source>
</evidence>
<keyword evidence="1" id="KW-0812">Transmembrane</keyword>
<organism evidence="2 3">
    <name type="scientific">Vigna angularis var. angularis</name>
    <dbReference type="NCBI Taxonomy" id="157739"/>
    <lineage>
        <taxon>Eukaryota</taxon>
        <taxon>Viridiplantae</taxon>
        <taxon>Streptophyta</taxon>
        <taxon>Embryophyta</taxon>
        <taxon>Tracheophyta</taxon>
        <taxon>Spermatophyta</taxon>
        <taxon>Magnoliopsida</taxon>
        <taxon>eudicotyledons</taxon>
        <taxon>Gunneridae</taxon>
        <taxon>Pentapetalae</taxon>
        <taxon>rosids</taxon>
        <taxon>fabids</taxon>
        <taxon>Fabales</taxon>
        <taxon>Fabaceae</taxon>
        <taxon>Papilionoideae</taxon>
        <taxon>50 kb inversion clade</taxon>
        <taxon>NPAAA clade</taxon>
        <taxon>indigoferoid/millettioid clade</taxon>
        <taxon>Phaseoleae</taxon>
        <taxon>Vigna</taxon>
    </lineage>
</organism>
<keyword evidence="3" id="KW-1185">Reference proteome</keyword>
<evidence type="ECO:0000256" key="1">
    <source>
        <dbReference type="SAM" id="Phobius"/>
    </source>
</evidence>
<sequence>MDERSLRWTSVLFSSVYFRLNLQEENLTVDGESGVLHVRVPSGGSGRKVFDWKVLSGVVIGSVVLGVVVVTLLVMVKRRVERKKLEEDGEYGLLYEKLHGIRKDIKKCKSRSRNCRSAAVYR</sequence>
<accession>A0A0S3REQ5</accession>
<dbReference type="AlphaFoldDB" id="A0A0S3REQ5"/>
<dbReference type="Proteomes" id="UP000291084">
    <property type="component" value="Chromosome 2"/>
</dbReference>
<dbReference type="EMBL" id="AP015035">
    <property type="protein sequence ID" value="BAT79063.1"/>
    <property type="molecule type" value="Genomic_DNA"/>
</dbReference>